<evidence type="ECO:0000256" key="1">
    <source>
        <dbReference type="SAM" id="SignalP"/>
    </source>
</evidence>
<dbReference type="EMBL" id="VZRA01000004">
    <property type="protein sequence ID" value="KAB0668978.1"/>
    <property type="molecule type" value="Genomic_DNA"/>
</dbReference>
<evidence type="ECO:0000313" key="3">
    <source>
        <dbReference type="Proteomes" id="UP000798046"/>
    </source>
</evidence>
<keyword evidence="3" id="KW-1185">Reference proteome</keyword>
<name>A0ABQ6TL31_9BACT</name>
<dbReference type="RefSeq" id="WP_151157613.1">
    <property type="nucleotide sequence ID" value="NZ_VZRA01000004.1"/>
</dbReference>
<feature type="signal peptide" evidence="1">
    <location>
        <begin position="1"/>
        <end position="24"/>
    </location>
</feature>
<feature type="chain" id="PRO_5047205050" evidence="1">
    <location>
        <begin position="25"/>
        <end position="110"/>
    </location>
</feature>
<reference evidence="2 3" key="1">
    <citation type="journal article" date="2020" name="Microorganisms">
        <title>Description of Three Novel Members in the Family Geobacteraceae, Oryzomonas japonicum gen. nov., sp. nov., Oryzomonas sagensis sp. nov., and Oryzomonas ruber sp. nov.</title>
        <authorList>
            <person name="Xu Z."/>
            <person name="Masuda Y."/>
            <person name="Hayakawa C."/>
            <person name="Ushijima N."/>
            <person name="Kawano K."/>
            <person name="Shiratori Y."/>
            <person name="Senoo K."/>
            <person name="Itoh H."/>
        </authorList>
    </citation>
    <scope>NUCLEOTIDE SEQUENCE [LARGE SCALE GENOMIC DNA]</scope>
    <source>
        <strain evidence="2 3">Red100</strain>
    </source>
</reference>
<proteinExistence type="predicted"/>
<gene>
    <name evidence="2" type="ORF">F6V30_14165</name>
</gene>
<dbReference type="PROSITE" id="PS51257">
    <property type="entry name" value="PROKAR_LIPOPROTEIN"/>
    <property type="match status" value="1"/>
</dbReference>
<dbReference type="Proteomes" id="UP000798046">
    <property type="component" value="Unassembled WGS sequence"/>
</dbReference>
<protein>
    <submittedName>
        <fullName evidence="2">Outer membrane protein assembly factor BamE</fullName>
    </submittedName>
</protein>
<comment type="caution">
    <text evidence="2">The sequence shown here is derived from an EMBL/GenBank/DDBJ whole genome shotgun (WGS) entry which is preliminary data.</text>
</comment>
<accession>A0ABQ6TL31</accession>
<keyword evidence="1" id="KW-0732">Signal</keyword>
<organism evidence="2 3">
    <name type="scientific">Oryzomonas sagensis</name>
    <dbReference type="NCBI Taxonomy" id="2603857"/>
    <lineage>
        <taxon>Bacteria</taxon>
        <taxon>Pseudomonadati</taxon>
        <taxon>Thermodesulfobacteriota</taxon>
        <taxon>Desulfuromonadia</taxon>
        <taxon>Geobacterales</taxon>
        <taxon>Geobacteraceae</taxon>
        <taxon>Oryzomonas</taxon>
    </lineage>
</organism>
<evidence type="ECO:0000313" key="2">
    <source>
        <dbReference type="EMBL" id="KAB0668978.1"/>
    </source>
</evidence>
<sequence length="110" mass="12098">MLKPMNLVLLAALTIILAGCGPHMTTTDLAPGMTSQEVIQKLGKPTSASLVDNMRYLIFKVNDDAFGRSDNFYAVGFKDDHLVSIAPLPEDMQENSIFDAVKKRGIFVMH</sequence>